<evidence type="ECO:0000256" key="2">
    <source>
        <dbReference type="ARBA" id="ARBA00022490"/>
    </source>
</evidence>
<dbReference type="Gene3D" id="1.10.1380.10">
    <property type="entry name" value="Neutral endopeptidase , domain2"/>
    <property type="match status" value="1"/>
</dbReference>
<dbReference type="Proteomes" id="UP001321473">
    <property type="component" value="Unassembled WGS sequence"/>
</dbReference>
<dbReference type="InterPro" id="IPR024079">
    <property type="entry name" value="MetalloPept_cat_dom_sf"/>
</dbReference>
<keyword evidence="5" id="KW-0472">Membrane</keyword>
<feature type="transmembrane region" description="Helical" evidence="5">
    <location>
        <begin position="78"/>
        <end position="99"/>
    </location>
</feature>
<dbReference type="InterPro" id="IPR000718">
    <property type="entry name" value="Peptidase_M13"/>
</dbReference>
<keyword evidence="3" id="KW-0206">Cytoskeleton</keyword>
<evidence type="ECO:0000313" key="7">
    <source>
        <dbReference type="EMBL" id="KAK8774452.1"/>
    </source>
</evidence>
<keyword evidence="4" id="KW-0966">Cell projection</keyword>
<dbReference type="SUPFAM" id="SSF55486">
    <property type="entry name" value="Metalloproteases ('zincins'), catalytic domain"/>
    <property type="match status" value="1"/>
</dbReference>
<gene>
    <name evidence="7" type="ORF">V5799_011015</name>
</gene>
<protein>
    <recommendedName>
        <fullName evidence="6">DM10 domain-containing protein</fullName>
    </recommendedName>
</protein>
<dbReference type="AlphaFoldDB" id="A0AAQ4EIA4"/>
<reference evidence="7 8" key="1">
    <citation type="journal article" date="2023" name="Arcadia Sci">
        <title>De novo assembly of a long-read Amblyomma americanum tick genome.</title>
        <authorList>
            <person name="Chou S."/>
            <person name="Poskanzer K.E."/>
            <person name="Rollins M."/>
            <person name="Thuy-Boun P.S."/>
        </authorList>
    </citation>
    <scope>NUCLEOTIDE SEQUENCE [LARGE SCALE GENOMIC DNA]</scope>
    <source>
        <strain evidence="7">F_SG_1</strain>
        <tissue evidence="7">Salivary glands</tissue>
    </source>
</reference>
<keyword evidence="5" id="KW-1133">Transmembrane helix</keyword>
<evidence type="ECO:0000313" key="8">
    <source>
        <dbReference type="Proteomes" id="UP001321473"/>
    </source>
</evidence>
<accession>A0AAQ4EIA4</accession>
<dbReference type="PROSITE" id="PS51885">
    <property type="entry name" value="NEPRILYSIN"/>
    <property type="match status" value="1"/>
</dbReference>
<comment type="subcellular location">
    <subcellularLocation>
        <location evidence="1">Cytoplasm</location>
        <location evidence="1">Cytoskeleton</location>
        <location evidence="1">Cilium axoneme</location>
    </subcellularLocation>
</comment>
<dbReference type="GO" id="GO:0006508">
    <property type="term" value="P:proteolysis"/>
    <property type="evidence" value="ECO:0007669"/>
    <property type="project" value="InterPro"/>
</dbReference>
<organism evidence="7 8">
    <name type="scientific">Amblyomma americanum</name>
    <name type="common">Lone star tick</name>
    <dbReference type="NCBI Taxonomy" id="6943"/>
    <lineage>
        <taxon>Eukaryota</taxon>
        <taxon>Metazoa</taxon>
        <taxon>Ecdysozoa</taxon>
        <taxon>Arthropoda</taxon>
        <taxon>Chelicerata</taxon>
        <taxon>Arachnida</taxon>
        <taxon>Acari</taxon>
        <taxon>Parasitiformes</taxon>
        <taxon>Ixodida</taxon>
        <taxon>Ixodoidea</taxon>
        <taxon>Ixodidae</taxon>
        <taxon>Amblyomminae</taxon>
        <taxon>Amblyomma</taxon>
    </lineage>
</organism>
<sequence length="713" mass="79096">MIDVKTRRVFLRRTECESCTLRDLYAGNVVAILCRHLRIVGYADTQTAAFLGPKHERTWTSTTRLRIFRRVRHGSQRVPVLFQAFFAALGAMVVIVYFVDEGSLPAVVLLVNDTFCCEEEAYRLFSSADPTLDPCDNFTAYVCGSLPAQGTQDVLDSARIRFEAEVFQRTQQTRKEESSHFLAVLYSGCVNALWNHDALVQEVTEAIIDMTYIKPVENDVMAVWNYFFFVASVVQVPAPVQVILCGTSGETVLNISYASQPLGGTASVHATLDASLQVFNANFKTNVTNNDVLAFHSSLAGKSAAVGCIAVVVPIANLSNVLPSLRQTVLRRLLLRYRGTYSEGDVHVNGAANIEALFSALKSVPAAGIAYLVTQCTLSAVDSLASFDHFRQLPSTRSFNRCQALCYEMSLTWHRLHAQRLTDPTRDAYVVELFENVRSAVVGDISTGDVFREDEKRLALGVVSSKQLLVPSYLLLNEFPLPKASSTRSFARNFLEGRDYQRSVLAWAQREFGIEWHHDSSALFEALVDVGGEYIYVAPLHYETLHFDGPPSTQILDMATYGIEVARVLWEAALNTVTTESPAERWREGTLRGLFMEWFCLRGDENLAAMALSLAVASVRSALDRNDWLTLKAVGAPWEVSEARLFYMRLARSLCMRPVDGHGVKDFISAALMFAGDFGAAFACPQGSKMMTRRECPTPVRLDALALTRGRAA</sequence>
<dbReference type="Gene3D" id="3.40.390.10">
    <property type="entry name" value="Collagenase (Catalytic Domain)"/>
    <property type="match status" value="1"/>
</dbReference>
<keyword evidence="8" id="KW-1185">Reference proteome</keyword>
<evidence type="ECO:0000256" key="4">
    <source>
        <dbReference type="ARBA" id="ARBA00023273"/>
    </source>
</evidence>
<dbReference type="InterPro" id="IPR006602">
    <property type="entry name" value="DM10_dom"/>
</dbReference>
<dbReference type="InterPro" id="IPR042089">
    <property type="entry name" value="Peptidase_M13_dom_2"/>
</dbReference>
<dbReference type="PROSITE" id="PS51336">
    <property type="entry name" value="DM10"/>
    <property type="match status" value="1"/>
</dbReference>
<evidence type="ECO:0000256" key="5">
    <source>
        <dbReference type="SAM" id="Phobius"/>
    </source>
</evidence>
<feature type="domain" description="DM10" evidence="6">
    <location>
        <begin position="1"/>
        <end position="55"/>
    </location>
</feature>
<dbReference type="EMBL" id="JARKHS020015385">
    <property type="protein sequence ID" value="KAK8774452.1"/>
    <property type="molecule type" value="Genomic_DNA"/>
</dbReference>
<proteinExistence type="predicted"/>
<dbReference type="GO" id="GO:0004222">
    <property type="term" value="F:metalloendopeptidase activity"/>
    <property type="evidence" value="ECO:0007669"/>
    <property type="project" value="InterPro"/>
</dbReference>
<name>A0AAQ4EIA4_AMBAM</name>
<keyword evidence="5" id="KW-0812">Transmembrane</keyword>
<evidence type="ECO:0000259" key="6">
    <source>
        <dbReference type="PROSITE" id="PS51336"/>
    </source>
</evidence>
<keyword evidence="2" id="KW-0963">Cytoplasm</keyword>
<comment type="caution">
    <text evidence="7">The sequence shown here is derived from an EMBL/GenBank/DDBJ whole genome shotgun (WGS) entry which is preliminary data.</text>
</comment>
<evidence type="ECO:0000256" key="3">
    <source>
        <dbReference type="ARBA" id="ARBA00023212"/>
    </source>
</evidence>
<dbReference type="GO" id="GO:0005930">
    <property type="term" value="C:axoneme"/>
    <property type="evidence" value="ECO:0007669"/>
    <property type="project" value="UniProtKB-SubCell"/>
</dbReference>
<evidence type="ECO:0000256" key="1">
    <source>
        <dbReference type="ARBA" id="ARBA00004430"/>
    </source>
</evidence>